<dbReference type="InterPro" id="IPR036638">
    <property type="entry name" value="HLH_DNA-bd_sf"/>
</dbReference>
<proteinExistence type="predicted"/>
<feature type="region of interest" description="Disordered" evidence="1">
    <location>
        <begin position="241"/>
        <end position="261"/>
    </location>
</feature>
<feature type="domain" description="BHLH" evidence="2">
    <location>
        <begin position="78"/>
        <end position="144"/>
    </location>
</feature>
<name>A0A367KPJ5_RHIST</name>
<protein>
    <recommendedName>
        <fullName evidence="2">BHLH domain-containing protein</fullName>
    </recommendedName>
</protein>
<evidence type="ECO:0000313" key="3">
    <source>
        <dbReference type="EMBL" id="RCI04067.1"/>
    </source>
</evidence>
<evidence type="ECO:0000256" key="1">
    <source>
        <dbReference type="SAM" id="MobiDB-lite"/>
    </source>
</evidence>
<dbReference type="STRING" id="4846.A0A367KPJ5"/>
<dbReference type="PANTHER" id="PTHR47336">
    <property type="entry name" value="TRANSCRIPTION FACTOR HMS1-RELATED"/>
    <property type="match status" value="1"/>
</dbReference>
<dbReference type="SMART" id="SM00353">
    <property type="entry name" value="HLH"/>
    <property type="match status" value="1"/>
</dbReference>
<dbReference type="OrthoDB" id="2133190at2759"/>
<dbReference type="Pfam" id="PF00010">
    <property type="entry name" value="HLH"/>
    <property type="match status" value="1"/>
</dbReference>
<dbReference type="PROSITE" id="PS50888">
    <property type="entry name" value="BHLH"/>
    <property type="match status" value="1"/>
</dbReference>
<dbReference type="AlphaFoldDB" id="A0A367KPJ5"/>
<comment type="caution">
    <text evidence="3">The sequence shown here is derived from an EMBL/GenBank/DDBJ whole genome shotgun (WGS) entry which is preliminary data.</text>
</comment>
<dbReference type="GO" id="GO:0046983">
    <property type="term" value="F:protein dimerization activity"/>
    <property type="evidence" value="ECO:0007669"/>
    <property type="project" value="InterPro"/>
</dbReference>
<keyword evidence="4" id="KW-1185">Reference proteome</keyword>
<organism evidence="3 4">
    <name type="scientific">Rhizopus stolonifer</name>
    <name type="common">Rhizopus nigricans</name>
    <dbReference type="NCBI Taxonomy" id="4846"/>
    <lineage>
        <taxon>Eukaryota</taxon>
        <taxon>Fungi</taxon>
        <taxon>Fungi incertae sedis</taxon>
        <taxon>Mucoromycota</taxon>
        <taxon>Mucoromycotina</taxon>
        <taxon>Mucoromycetes</taxon>
        <taxon>Mucorales</taxon>
        <taxon>Mucorineae</taxon>
        <taxon>Rhizopodaceae</taxon>
        <taxon>Rhizopus</taxon>
    </lineage>
</organism>
<dbReference type="PANTHER" id="PTHR47336:SF2">
    <property type="entry name" value="TRANSCRIPTION FACTOR HMS1-RELATED"/>
    <property type="match status" value="1"/>
</dbReference>
<dbReference type="InterPro" id="IPR052099">
    <property type="entry name" value="Regulatory_TF_Diverse"/>
</dbReference>
<gene>
    <name evidence="3" type="ORF">CU098_010578</name>
</gene>
<evidence type="ECO:0000313" key="4">
    <source>
        <dbReference type="Proteomes" id="UP000253551"/>
    </source>
</evidence>
<dbReference type="Proteomes" id="UP000253551">
    <property type="component" value="Unassembled WGS sequence"/>
</dbReference>
<dbReference type="Gene3D" id="4.10.280.10">
    <property type="entry name" value="Helix-loop-helix DNA-binding domain"/>
    <property type="match status" value="1"/>
</dbReference>
<dbReference type="EMBL" id="PJQM01000800">
    <property type="protein sequence ID" value="RCI04067.1"/>
    <property type="molecule type" value="Genomic_DNA"/>
</dbReference>
<evidence type="ECO:0000259" key="2">
    <source>
        <dbReference type="PROSITE" id="PS50888"/>
    </source>
</evidence>
<dbReference type="SUPFAM" id="SSF47459">
    <property type="entry name" value="HLH, helix-loop-helix DNA-binding domain"/>
    <property type="match status" value="1"/>
</dbReference>
<accession>A0A367KPJ5</accession>
<reference evidence="3 4" key="1">
    <citation type="journal article" date="2018" name="G3 (Bethesda)">
        <title>Phylogenetic and Phylogenomic Definition of Rhizopus Species.</title>
        <authorList>
            <person name="Gryganskyi A.P."/>
            <person name="Golan J."/>
            <person name="Dolatabadi S."/>
            <person name="Mondo S."/>
            <person name="Robb S."/>
            <person name="Idnurm A."/>
            <person name="Muszewska A."/>
            <person name="Steczkiewicz K."/>
            <person name="Masonjones S."/>
            <person name="Liao H.L."/>
            <person name="Gajdeczka M.T."/>
            <person name="Anike F."/>
            <person name="Vuek A."/>
            <person name="Anishchenko I.M."/>
            <person name="Voigt K."/>
            <person name="de Hoog G.S."/>
            <person name="Smith M.E."/>
            <person name="Heitman J."/>
            <person name="Vilgalys R."/>
            <person name="Stajich J.E."/>
        </authorList>
    </citation>
    <scope>NUCLEOTIDE SEQUENCE [LARGE SCALE GENOMIC DNA]</scope>
    <source>
        <strain evidence="3 4">LSU 92-RS-03</strain>
    </source>
</reference>
<dbReference type="InterPro" id="IPR011598">
    <property type="entry name" value="bHLH_dom"/>
</dbReference>
<sequence>METLFPDDLLIENDAIEPYFSLSQLDFEFQQPQHIEESLDSIYASFDDILSTQPKNNQPSFDWLNNQEKIPRQQCNAPKKTAHNVIERRYRNNINDRMTELKNAVPALLYSKTNSDQLMDGVPVATKLNKATILKKSTEYIQHLKKTSVQLHQDNQLLQNMLCQLEGGKEILRQFLMQRPKSNIHEPNRHNPNIYEPNRYKRSRYETNRHDSEDEHGPVTPPRVFMAMFMALSLFSTSPLTTPAKDDDSHQHVSRSLAENSTHQTTTESSFRFDSTWSAIRTCALIGCLFHLFWPFLKSYLPSIKLKKRRKPKREPTSGELKCREMYTLLSHSLPDNALWTVLLILKESLCLLLVYSGFRLAHRDLYHWIKLSEILSIYPTSRLLQAYVTLKSLCLAHHTPHAARAQATAALQFPLLTRYLWIRPSNEPWMRSLSWVDPEQTHGSIDNIPNTQAWAETREALGGKLSYHTLVPVQILSSLHLFEVLALQFKRLMFEEETSLKTVMYLTQVGDQRLPHWLATVGVVVEHLWKDQAINEWLPSLCERVPRSITADDDELDEDLKRSMIHTLVGSALLRSSNVEIQKQGIEKLKCGFGERPTMVGLESQVMQLAEFLVAYVGLEAWTRAIPLDPTAVDYIKERAGLLKKSLRHSMGDTSWIERRLREVKKFVDLPSGEENLVERAKRAQAILHN</sequence>